<gene>
    <name evidence="1" type="ORF">CYMTET_46998</name>
</gene>
<dbReference type="AlphaFoldDB" id="A0AAE0BUZ8"/>
<reference evidence="1 2" key="1">
    <citation type="journal article" date="2015" name="Genome Biol. Evol.">
        <title>Comparative Genomics of a Bacterivorous Green Alga Reveals Evolutionary Causalities and Consequences of Phago-Mixotrophic Mode of Nutrition.</title>
        <authorList>
            <person name="Burns J.A."/>
            <person name="Paasch A."/>
            <person name="Narechania A."/>
            <person name="Kim E."/>
        </authorList>
    </citation>
    <scope>NUCLEOTIDE SEQUENCE [LARGE SCALE GENOMIC DNA]</scope>
    <source>
        <strain evidence="1 2">PLY_AMNH</strain>
    </source>
</reference>
<dbReference type="EMBL" id="LGRX02032949">
    <property type="protein sequence ID" value="KAK3243328.1"/>
    <property type="molecule type" value="Genomic_DNA"/>
</dbReference>
<accession>A0AAE0BUZ8</accession>
<name>A0AAE0BUZ8_9CHLO</name>
<protein>
    <submittedName>
        <fullName evidence="1">Uncharacterized protein</fullName>
    </submittedName>
</protein>
<evidence type="ECO:0000313" key="2">
    <source>
        <dbReference type="Proteomes" id="UP001190700"/>
    </source>
</evidence>
<comment type="caution">
    <text evidence="1">The sequence shown here is derived from an EMBL/GenBank/DDBJ whole genome shotgun (WGS) entry which is preliminary data.</text>
</comment>
<dbReference type="Proteomes" id="UP001190700">
    <property type="component" value="Unassembled WGS sequence"/>
</dbReference>
<organism evidence="1 2">
    <name type="scientific">Cymbomonas tetramitiformis</name>
    <dbReference type="NCBI Taxonomy" id="36881"/>
    <lineage>
        <taxon>Eukaryota</taxon>
        <taxon>Viridiplantae</taxon>
        <taxon>Chlorophyta</taxon>
        <taxon>Pyramimonadophyceae</taxon>
        <taxon>Pyramimonadales</taxon>
        <taxon>Pyramimonadaceae</taxon>
        <taxon>Cymbomonas</taxon>
    </lineage>
</organism>
<proteinExistence type="predicted"/>
<keyword evidence="2" id="KW-1185">Reference proteome</keyword>
<evidence type="ECO:0000313" key="1">
    <source>
        <dbReference type="EMBL" id="KAK3243328.1"/>
    </source>
</evidence>
<sequence length="382" mass="42559">MASTPYQLMAPARLRAHPAGASKRQLQFDQLVPTPVAAVSQQSALEKKFDAESAAFLDDQQKIEALVRGVKSKLCGKGDAIDEWRFCGDESNARSLLDSLVEELTSRLTRFNVLYAHAFRLDDVTVTVMPNANKLLKELLEYLCGGPALASVREAHRYFPDDGKVILTALVRDVMPDLPGGFRQNRLHLYPQSRGQHSRLDISREDAVRLFLRRTCPVTYKQVHEDYAIEKVKTQAELTLGIRRKGKGKGKKGKGQKQKARVTFHPGSKQFYGNCWSCGGRHRQADCTHMQHLAAHSMRLDPEALAEGAFTDVLAARYQAAYEHSEEAFQAVCWEHGTPDICDSSESVCTYPDDGSLSFAAYLTQEDDASHACTRLGTTRVD</sequence>